<feature type="transmembrane region" description="Helical" evidence="1">
    <location>
        <begin position="62"/>
        <end position="80"/>
    </location>
</feature>
<gene>
    <name evidence="2" type="ORF">CAUJ_LOCUS1132</name>
</gene>
<proteinExistence type="predicted"/>
<dbReference type="AlphaFoldDB" id="A0A8S1GRD1"/>
<dbReference type="OrthoDB" id="5873812at2759"/>
<feature type="transmembrane region" description="Helical" evidence="1">
    <location>
        <begin position="7"/>
        <end position="27"/>
    </location>
</feature>
<feature type="transmembrane region" description="Helical" evidence="1">
    <location>
        <begin position="110"/>
        <end position="131"/>
    </location>
</feature>
<evidence type="ECO:0000256" key="1">
    <source>
        <dbReference type="SAM" id="Phobius"/>
    </source>
</evidence>
<name>A0A8S1GRD1_9PELO</name>
<keyword evidence="1" id="KW-0472">Membrane</keyword>
<protein>
    <submittedName>
        <fullName evidence="2">Uncharacterized protein</fullName>
    </submittedName>
</protein>
<dbReference type="EMBL" id="CAJGYM010000002">
    <property type="protein sequence ID" value="CAD6185213.1"/>
    <property type="molecule type" value="Genomic_DNA"/>
</dbReference>
<reference evidence="2" key="1">
    <citation type="submission" date="2020-10" db="EMBL/GenBank/DDBJ databases">
        <authorList>
            <person name="Kikuchi T."/>
        </authorList>
    </citation>
    <scope>NUCLEOTIDE SEQUENCE</scope>
    <source>
        <strain evidence="2">NKZ352</strain>
    </source>
</reference>
<keyword evidence="1" id="KW-0812">Transmembrane</keyword>
<organism evidence="2 3">
    <name type="scientific">Caenorhabditis auriculariae</name>
    <dbReference type="NCBI Taxonomy" id="2777116"/>
    <lineage>
        <taxon>Eukaryota</taxon>
        <taxon>Metazoa</taxon>
        <taxon>Ecdysozoa</taxon>
        <taxon>Nematoda</taxon>
        <taxon>Chromadorea</taxon>
        <taxon>Rhabditida</taxon>
        <taxon>Rhabditina</taxon>
        <taxon>Rhabditomorpha</taxon>
        <taxon>Rhabditoidea</taxon>
        <taxon>Rhabditidae</taxon>
        <taxon>Peloderinae</taxon>
        <taxon>Caenorhabditis</taxon>
    </lineage>
</organism>
<evidence type="ECO:0000313" key="3">
    <source>
        <dbReference type="Proteomes" id="UP000835052"/>
    </source>
</evidence>
<feature type="transmembrane region" description="Helical" evidence="1">
    <location>
        <begin position="143"/>
        <end position="162"/>
    </location>
</feature>
<comment type="caution">
    <text evidence="2">The sequence shown here is derived from an EMBL/GenBank/DDBJ whole genome shotgun (WGS) entry which is preliminary data.</text>
</comment>
<keyword evidence="1" id="KW-1133">Transmembrane helix</keyword>
<keyword evidence="3" id="KW-1185">Reference proteome</keyword>
<sequence>MDFAHFLRLCGATIGMACLAIEMGVSVFYHSNLLQMTIATSIINVITAFEKILLPKRPAVGMLIRVASLVAVNAMLFINLTHCFEDLSDFVINRTSLSHHHDDEHGSIDLTLLATAVLDIIGKGVVLMSLVSPNPFFNAWKRIFVLFSAASCMIAIFSLYHFKLANHHSWVWSHCESLTTVVLTAAQYLIILTSLWRYKPYLLADAPPKEQCDFKEFVETVKSQNPSVDKISHIHAHRVWPDKSFHVTMRLHFKVDKSDVKWVTTSAECYANTKKAVQAYLSNAGATKMTLEPVFEDIDENLKDDSFCIEKRCHSKDVGCCTLIE</sequence>
<evidence type="ECO:0000313" key="2">
    <source>
        <dbReference type="EMBL" id="CAD6185213.1"/>
    </source>
</evidence>
<accession>A0A8S1GRD1</accession>
<feature type="transmembrane region" description="Helical" evidence="1">
    <location>
        <begin position="33"/>
        <end position="50"/>
    </location>
</feature>
<feature type="transmembrane region" description="Helical" evidence="1">
    <location>
        <begin position="177"/>
        <end position="196"/>
    </location>
</feature>
<dbReference type="Proteomes" id="UP000835052">
    <property type="component" value="Unassembled WGS sequence"/>
</dbReference>